<evidence type="ECO:0000256" key="6">
    <source>
        <dbReference type="ARBA" id="ARBA00022917"/>
    </source>
</evidence>
<evidence type="ECO:0000256" key="2">
    <source>
        <dbReference type="ARBA" id="ARBA00013165"/>
    </source>
</evidence>
<reference evidence="11 12" key="2">
    <citation type="submission" date="2018-11" db="EMBL/GenBank/DDBJ databases">
        <authorList>
            <consortium name="Pathogen Informatics"/>
        </authorList>
    </citation>
    <scope>NUCLEOTIDE SEQUENCE [LARGE SCALE GENOMIC DNA]</scope>
</reference>
<dbReference type="Pfam" id="PF00133">
    <property type="entry name" value="tRNA-synt_1"/>
    <property type="match status" value="1"/>
</dbReference>
<dbReference type="Gene3D" id="3.40.50.620">
    <property type="entry name" value="HUPs"/>
    <property type="match status" value="2"/>
</dbReference>
<dbReference type="GO" id="GO:0032543">
    <property type="term" value="P:mitochondrial translation"/>
    <property type="evidence" value="ECO:0007669"/>
    <property type="project" value="TreeGrafter"/>
</dbReference>
<evidence type="ECO:0000313" key="13">
    <source>
        <dbReference type="WBParaSite" id="ASIM_0001274901-mRNA-1"/>
    </source>
</evidence>
<keyword evidence="3" id="KW-0436">Ligase</keyword>
<dbReference type="InterPro" id="IPR009080">
    <property type="entry name" value="tRNAsynth_Ia_anticodon-bd"/>
</dbReference>
<feature type="domain" description="Methionyl/Valyl/Leucyl/Isoleucyl-tRNA synthetase anticodon-binding" evidence="10">
    <location>
        <begin position="869"/>
        <end position="967"/>
    </location>
</feature>
<keyword evidence="12" id="KW-1185">Reference proteome</keyword>
<dbReference type="GO" id="GO:0043248">
    <property type="term" value="P:proteasome assembly"/>
    <property type="evidence" value="ECO:0007669"/>
    <property type="project" value="InterPro"/>
</dbReference>
<dbReference type="GO" id="GO:0004822">
    <property type="term" value="F:isoleucine-tRNA ligase activity"/>
    <property type="evidence" value="ECO:0007669"/>
    <property type="project" value="UniProtKB-EC"/>
</dbReference>
<dbReference type="SUPFAM" id="SSF50677">
    <property type="entry name" value="ValRS/IleRS/LeuRS editing domain"/>
    <property type="match status" value="1"/>
</dbReference>
<dbReference type="PRINTS" id="PR00984">
    <property type="entry name" value="TRNASYNTHILE"/>
</dbReference>
<comment type="similarity">
    <text evidence="1">Belongs to the class-I aminoacyl-tRNA synthetase family.</text>
</comment>
<accession>A0A158PNS2</accession>
<keyword evidence="7" id="KW-0030">Aminoacyl-tRNA synthetase</keyword>
<evidence type="ECO:0000259" key="9">
    <source>
        <dbReference type="Pfam" id="PF00133"/>
    </source>
</evidence>
<gene>
    <name evidence="11" type="ORF">ASIM_LOCUS12215</name>
</gene>
<sequence length="1074" mass="122410">MYEDVQFPSLIDLSFDYAGKRTHFTINEFQNVDFILVSDIGKIGQVVQVILPHPVIASALHPTHNVDYETKVLLGNQLEDFDLLLNRLIGVLAANGRRRSLIFGFGLYEFNIDHGRAIVERLETHLRQESSNIYVMHTIHKITFSESYHRQHLTSHFQRRFLNASKKQNIFLPKTEFRVHIKPSERAALDSELAAYAHFNDFYDWQLHAPDRQSLPLLVYLFFCCYYDCLVYFHCYLYPFELLDGPPYANGSAHVGHAINKILKDFVVRSRIALGFRVSFRPGWDCHGLPIELKIAKNANVEMSALEIRKSARNLAEQSIVKQMSSFKRWGVIADWRNPYRTMDAQYVTEQLRNFAELLDRKLIYRDFKPVYWSPSSFSALAESELEYNEKHVSTAVFYRFPIINGARIRNECHGINKPSKLFALIWTTTPWTLPLNDAIAFKQDASYAAITVTKLDSEPVRNIYLIAQDSIENFEQLTGLKTRRVANINGNQLNGLMYRSCMYSDIAQPLLAAPYVTANVGTGLVHTSYAHGFDDYKLAKQRGDKIVCYVDEKGNYSRQLGYALEGKCVLDEGQNAALDLLKKDVPVIIRSSQQWFMDVSKIGMDAIKLLQNGNILIGSSLSDKRESLTSQLRNRPAWCISRQRAWGVPIPAFMKNETDVIINREIVNHIADRIQIDGPDVWWKETARNLLSTRLRSKYGIDESTHLTKMEDVMDVWLDSGMAWRCSKNKSSNNGRVADLVVEGVDQFRGWFQSLLLTSLALQDTAPYKRVLVHGFAVDENKKKMSKSIGNVVDPDLITDGSLKSNMALGADGLRLWVALYGSEGNDARLGESVLLDLQKRLQQIRNSFRFLLGSIHNFDSAPSAHQSLISTVKNASNLDQSTIKDRLYCGTTMERKSAQCTLYNVGLKLMAIIWPILPHLAAEFIQKHPCITDADQLTKNIRSILLDSYEMNSVKHDIVKWAFELRSRLFDLCSDRTLEKTGVRIECGVEAATRLKLLQKGEVSFHSELVEILGVSMVEIVIIDDAEQKNDANMKVIEPKASYCSRCRKMNRPDTAKYCVRCEKVLRELNAS</sequence>
<dbReference type="Gene3D" id="3.90.740.10">
    <property type="entry name" value="Valyl/Leucyl/Isoleucyl-tRNA synthetase, editing domain"/>
    <property type="match status" value="1"/>
</dbReference>
<evidence type="ECO:0000259" key="10">
    <source>
        <dbReference type="Pfam" id="PF08264"/>
    </source>
</evidence>
<dbReference type="Pfam" id="PF08264">
    <property type="entry name" value="Anticodon_1"/>
    <property type="match status" value="1"/>
</dbReference>
<dbReference type="GO" id="GO:0006428">
    <property type="term" value="P:isoleucyl-tRNA aminoacylation"/>
    <property type="evidence" value="ECO:0007669"/>
    <property type="project" value="InterPro"/>
</dbReference>
<dbReference type="CDD" id="cd00818">
    <property type="entry name" value="IleRS_core"/>
    <property type="match status" value="1"/>
</dbReference>
<name>A0A158PNS2_ANISI</name>
<evidence type="ECO:0000313" key="12">
    <source>
        <dbReference type="Proteomes" id="UP000267096"/>
    </source>
</evidence>
<dbReference type="Gene3D" id="3.30.230.90">
    <property type="match status" value="1"/>
</dbReference>
<dbReference type="GO" id="GO:0005524">
    <property type="term" value="F:ATP binding"/>
    <property type="evidence" value="ECO:0007669"/>
    <property type="project" value="UniProtKB-KW"/>
</dbReference>
<dbReference type="InterPro" id="IPR053720">
    <property type="entry name" value="Psm_Assembly_Chaperone"/>
</dbReference>
<dbReference type="InterPro" id="IPR014729">
    <property type="entry name" value="Rossmann-like_a/b/a_fold"/>
</dbReference>
<dbReference type="PANTHER" id="PTHR42765">
    <property type="entry name" value="SOLEUCYL-TRNA SYNTHETASE"/>
    <property type="match status" value="1"/>
</dbReference>
<dbReference type="InterPro" id="IPR009008">
    <property type="entry name" value="Val/Leu/Ile-tRNA-synth_edit"/>
</dbReference>
<feature type="domain" description="Aminoacyl-tRNA synthetase class Ia" evidence="9">
    <location>
        <begin position="239"/>
        <end position="830"/>
    </location>
</feature>
<evidence type="ECO:0000256" key="1">
    <source>
        <dbReference type="ARBA" id="ARBA00005594"/>
    </source>
</evidence>
<keyword evidence="5" id="KW-0067">ATP-binding</keyword>
<dbReference type="Pfam" id="PF10178">
    <property type="entry name" value="PAC3"/>
    <property type="match status" value="1"/>
</dbReference>
<dbReference type="InterPro" id="IPR002301">
    <property type="entry name" value="Ile-tRNA-ligase"/>
</dbReference>
<evidence type="ECO:0000256" key="8">
    <source>
        <dbReference type="ARBA" id="ARBA00032665"/>
    </source>
</evidence>
<dbReference type="OrthoDB" id="10264412at2759"/>
<dbReference type="InterPro" id="IPR050081">
    <property type="entry name" value="Ile-tRNA_ligase"/>
</dbReference>
<dbReference type="InterPro" id="IPR013155">
    <property type="entry name" value="M/V/L/I-tRNA-synth_anticd-bd"/>
</dbReference>
<dbReference type="SUPFAM" id="SSF52374">
    <property type="entry name" value="Nucleotidylyl transferase"/>
    <property type="match status" value="1"/>
</dbReference>
<dbReference type="EMBL" id="UYRR01031153">
    <property type="protein sequence ID" value="VDK46844.1"/>
    <property type="molecule type" value="Genomic_DNA"/>
</dbReference>
<evidence type="ECO:0000256" key="7">
    <source>
        <dbReference type="ARBA" id="ARBA00023146"/>
    </source>
</evidence>
<dbReference type="InterPro" id="IPR002300">
    <property type="entry name" value="aa-tRNA-synth_Ia"/>
</dbReference>
<dbReference type="GO" id="GO:0005739">
    <property type="term" value="C:mitochondrion"/>
    <property type="evidence" value="ECO:0007669"/>
    <property type="project" value="TreeGrafter"/>
</dbReference>
<organism evidence="13">
    <name type="scientific">Anisakis simplex</name>
    <name type="common">Herring worm</name>
    <dbReference type="NCBI Taxonomy" id="6269"/>
    <lineage>
        <taxon>Eukaryota</taxon>
        <taxon>Metazoa</taxon>
        <taxon>Ecdysozoa</taxon>
        <taxon>Nematoda</taxon>
        <taxon>Chromadorea</taxon>
        <taxon>Rhabditida</taxon>
        <taxon>Spirurina</taxon>
        <taxon>Ascaridomorpha</taxon>
        <taxon>Ascaridoidea</taxon>
        <taxon>Anisakidae</taxon>
        <taxon>Anisakis</taxon>
        <taxon>Anisakis simplex complex</taxon>
    </lineage>
</organism>
<dbReference type="Gene3D" id="1.10.730.20">
    <property type="match status" value="1"/>
</dbReference>
<evidence type="ECO:0000256" key="3">
    <source>
        <dbReference type="ARBA" id="ARBA00022598"/>
    </source>
</evidence>
<evidence type="ECO:0000256" key="4">
    <source>
        <dbReference type="ARBA" id="ARBA00022741"/>
    </source>
</evidence>
<dbReference type="InterPro" id="IPR018788">
    <property type="entry name" value="Proteasome_assmbl_chp_3"/>
</dbReference>
<dbReference type="WBParaSite" id="ASIM_0001274901-mRNA-1">
    <property type="protein sequence ID" value="ASIM_0001274901-mRNA-1"/>
    <property type="gene ID" value="ASIM_0001274901"/>
</dbReference>
<proteinExistence type="inferred from homology"/>
<dbReference type="Proteomes" id="UP000267096">
    <property type="component" value="Unassembled WGS sequence"/>
</dbReference>
<keyword evidence="6" id="KW-0648">Protein biosynthesis</keyword>
<keyword evidence="4" id="KW-0547">Nucleotide-binding</keyword>
<evidence type="ECO:0000256" key="5">
    <source>
        <dbReference type="ARBA" id="ARBA00022840"/>
    </source>
</evidence>
<dbReference type="EC" id="6.1.1.5" evidence="2"/>
<protein>
    <recommendedName>
        <fullName evidence="2">isoleucine--tRNA ligase</fullName>
        <ecNumber evidence="2">6.1.1.5</ecNumber>
    </recommendedName>
    <alternativeName>
        <fullName evidence="8">Isoleucyl-tRNA synthetase</fullName>
    </alternativeName>
</protein>
<evidence type="ECO:0000313" key="11">
    <source>
        <dbReference type="EMBL" id="VDK46844.1"/>
    </source>
</evidence>
<dbReference type="GO" id="GO:0002161">
    <property type="term" value="F:aminoacyl-tRNA deacylase activity"/>
    <property type="evidence" value="ECO:0007669"/>
    <property type="project" value="InterPro"/>
</dbReference>
<dbReference type="SUPFAM" id="SSF47323">
    <property type="entry name" value="Anticodon-binding domain of a subclass of class I aminoacyl-tRNA synthetases"/>
    <property type="match status" value="1"/>
</dbReference>
<dbReference type="AlphaFoldDB" id="A0A158PNS2"/>
<reference evidence="13" key="1">
    <citation type="submission" date="2016-04" db="UniProtKB">
        <authorList>
            <consortium name="WormBaseParasite"/>
        </authorList>
    </citation>
    <scope>IDENTIFICATION</scope>
</reference>
<dbReference type="PANTHER" id="PTHR42765:SF1">
    <property type="entry name" value="ISOLEUCINE--TRNA LIGASE, MITOCHONDRIAL"/>
    <property type="match status" value="1"/>
</dbReference>